<evidence type="ECO:0000313" key="6">
    <source>
        <dbReference type="EMBL" id="CAF4678825.1"/>
    </source>
</evidence>
<feature type="region of interest" description="Disordered" evidence="1">
    <location>
        <begin position="114"/>
        <end position="138"/>
    </location>
</feature>
<name>A0A820VGG7_9BILA</name>
<dbReference type="EMBL" id="CAJOBP010006173">
    <property type="protein sequence ID" value="CAF4486756.1"/>
    <property type="molecule type" value="Genomic_DNA"/>
</dbReference>
<proteinExistence type="predicted"/>
<dbReference type="EMBL" id="CAJOBR010002395">
    <property type="protein sequence ID" value="CAF4678825.1"/>
    <property type="molecule type" value="Genomic_DNA"/>
</dbReference>
<evidence type="ECO:0000313" key="5">
    <source>
        <dbReference type="EMBL" id="CAF4499715.1"/>
    </source>
</evidence>
<evidence type="ECO:0000313" key="8">
    <source>
        <dbReference type="Proteomes" id="UP000663873"/>
    </source>
</evidence>
<sequence length="138" mass="15282">MASSTINQPNKSDDQNNKLNQVSETFDENEKVLPISSANVEETINSESVKIIHKRATENINESSFGVIEKQTCALLAAPCISSTARARISVPLEAEKSLKLHARPFDEFLVQEPNTDVPPEKFVNPNDNKPSFIQKTS</sequence>
<evidence type="ECO:0000313" key="4">
    <source>
        <dbReference type="EMBL" id="CAF4486756.1"/>
    </source>
</evidence>
<gene>
    <name evidence="2" type="ORF">HFQ381_LOCUS16026</name>
    <name evidence="6" type="ORF">QYT958_LOCUS16498</name>
    <name evidence="5" type="ORF">TOA249_LOCUS3328</name>
    <name evidence="3" type="ORF">TSG867_LOCUS18866</name>
    <name evidence="4" type="ORF">UJA718_LOCUS25348</name>
</gene>
<evidence type="ECO:0000256" key="1">
    <source>
        <dbReference type="SAM" id="MobiDB-lite"/>
    </source>
</evidence>
<feature type="compositionally biased region" description="Polar residues" evidence="1">
    <location>
        <begin position="126"/>
        <end position="138"/>
    </location>
</feature>
<dbReference type="AlphaFoldDB" id="A0A820VGG7"/>
<dbReference type="Proteomes" id="UP000663838">
    <property type="component" value="Unassembled WGS sequence"/>
</dbReference>
<dbReference type="Proteomes" id="UP000663848">
    <property type="component" value="Unassembled WGS sequence"/>
</dbReference>
<evidence type="ECO:0000313" key="7">
    <source>
        <dbReference type="Proteomes" id="UP000663838"/>
    </source>
</evidence>
<dbReference type="EMBL" id="CAJOBS010000116">
    <property type="protein sequence ID" value="CAF4499715.1"/>
    <property type="molecule type" value="Genomic_DNA"/>
</dbReference>
<feature type="compositionally biased region" description="Polar residues" evidence="1">
    <location>
        <begin position="1"/>
        <end position="10"/>
    </location>
</feature>
<dbReference type="Proteomes" id="UP000663851">
    <property type="component" value="Unassembled WGS sequence"/>
</dbReference>
<organism evidence="5 7">
    <name type="scientific">Rotaria socialis</name>
    <dbReference type="NCBI Taxonomy" id="392032"/>
    <lineage>
        <taxon>Eukaryota</taxon>
        <taxon>Metazoa</taxon>
        <taxon>Spiralia</taxon>
        <taxon>Gnathifera</taxon>
        <taxon>Rotifera</taxon>
        <taxon>Eurotatoria</taxon>
        <taxon>Bdelloidea</taxon>
        <taxon>Philodinida</taxon>
        <taxon>Philodinidae</taxon>
        <taxon>Rotaria</taxon>
    </lineage>
</organism>
<dbReference type="Proteomes" id="UP000663873">
    <property type="component" value="Unassembled WGS sequence"/>
</dbReference>
<dbReference type="EMBL" id="CAJOBQ010001285">
    <property type="protein sequence ID" value="CAF4473855.1"/>
    <property type="molecule type" value="Genomic_DNA"/>
</dbReference>
<reference evidence="5" key="1">
    <citation type="submission" date="2021-02" db="EMBL/GenBank/DDBJ databases">
        <authorList>
            <person name="Nowell W R."/>
        </authorList>
    </citation>
    <scope>NUCLEOTIDE SEQUENCE</scope>
</reference>
<evidence type="ECO:0000313" key="2">
    <source>
        <dbReference type="EMBL" id="CAF4339744.1"/>
    </source>
</evidence>
<accession>A0A820VGG7</accession>
<feature type="region of interest" description="Disordered" evidence="1">
    <location>
        <begin position="1"/>
        <end position="28"/>
    </location>
</feature>
<dbReference type="Proteomes" id="UP000663862">
    <property type="component" value="Unassembled WGS sequence"/>
</dbReference>
<evidence type="ECO:0000313" key="3">
    <source>
        <dbReference type="EMBL" id="CAF4473855.1"/>
    </source>
</evidence>
<keyword evidence="8" id="KW-1185">Reference proteome</keyword>
<comment type="caution">
    <text evidence="5">The sequence shown here is derived from an EMBL/GenBank/DDBJ whole genome shotgun (WGS) entry which is preliminary data.</text>
</comment>
<dbReference type="EMBL" id="CAJOBO010001117">
    <property type="protein sequence ID" value="CAF4339744.1"/>
    <property type="molecule type" value="Genomic_DNA"/>
</dbReference>
<protein>
    <submittedName>
        <fullName evidence="5">Uncharacterized protein</fullName>
    </submittedName>
</protein>